<protein>
    <submittedName>
        <fullName evidence="1">HEAT repeat domain-containing protein</fullName>
    </submittedName>
</protein>
<dbReference type="Pfam" id="PF13646">
    <property type="entry name" value="HEAT_2"/>
    <property type="match status" value="1"/>
</dbReference>
<dbReference type="EMBL" id="JAQNDM010000002">
    <property type="protein sequence ID" value="MDC0707648.1"/>
    <property type="molecule type" value="Genomic_DNA"/>
</dbReference>
<dbReference type="SMART" id="SM00567">
    <property type="entry name" value="EZ_HEAT"/>
    <property type="match status" value="2"/>
</dbReference>
<dbReference type="InterPro" id="IPR016024">
    <property type="entry name" value="ARM-type_fold"/>
</dbReference>
<dbReference type="InterPro" id="IPR011989">
    <property type="entry name" value="ARM-like"/>
</dbReference>
<dbReference type="Proteomes" id="UP001221838">
    <property type="component" value="Unassembled WGS sequence"/>
</dbReference>
<dbReference type="SUPFAM" id="SSF48371">
    <property type="entry name" value="ARM repeat"/>
    <property type="match status" value="1"/>
</dbReference>
<evidence type="ECO:0000313" key="2">
    <source>
        <dbReference type="Proteomes" id="UP001221838"/>
    </source>
</evidence>
<dbReference type="InterPro" id="IPR004155">
    <property type="entry name" value="PBS_lyase_HEAT"/>
</dbReference>
<evidence type="ECO:0000313" key="1">
    <source>
        <dbReference type="EMBL" id="MDC0707648.1"/>
    </source>
</evidence>
<reference evidence="1 2" key="1">
    <citation type="submission" date="2022-11" db="EMBL/GenBank/DDBJ databases">
        <title>Minimal conservation of predation-associated metabolite biosynthetic gene clusters underscores biosynthetic potential of Myxococcota including descriptions for ten novel species: Archangium lansinium sp. nov., Myxococcus landrumus sp. nov., Nannocystis bai.</title>
        <authorList>
            <person name="Ahearne A."/>
            <person name="Stevens C."/>
            <person name="Dowd S."/>
        </authorList>
    </citation>
    <scope>NUCLEOTIDE SEQUENCE [LARGE SCALE GENOMIC DNA]</scope>
    <source>
        <strain evidence="1 2">NCWAL01</strain>
    </source>
</reference>
<accession>A0ABT5D1W1</accession>
<comment type="caution">
    <text evidence="1">The sequence shown here is derived from an EMBL/GenBank/DDBJ whole genome shotgun (WGS) entry which is preliminary data.</text>
</comment>
<organism evidence="1 2">
    <name type="scientific">Stigmatella ashevillensis</name>
    <dbReference type="NCBI Taxonomy" id="2995309"/>
    <lineage>
        <taxon>Bacteria</taxon>
        <taxon>Pseudomonadati</taxon>
        <taxon>Myxococcota</taxon>
        <taxon>Myxococcia</taxon>
        <taxon>Myxococcales</taxon>
        <taxon>Cystobacterineae</taxon>
        <taxon>Archangiaceae</taxon>
        <taxon>Stigmatella</taxon>
    </lineage>
</organism>
<keyword evidence="2" id="KW-1185">Reference proteome</keyword>
<gene>
    <name evidence="1" type="ORF">POL68_04125</name>
</gene>
<proteinExistence type="predicted"/>
<dbReference type="Gene3D" id="1.25.10.10">
    <property type="entry name" value="Leucine-rich Repeat Variant"/>
    <property type="match status" value="1"/>
</dbReference>
<sequence length="90" mass="9510">MKALEDPSGVARRELLLALGEIGDSRAAEAVARNLYHDQPEVRAAAATALQRIGTSAQAEALDALKSDYYRRVREAASAALAKGGTEGTR</sequence>
<name>A0ABT5D1W1_9BACT</name>